<dbReference type="PANTHER" id="PTHR34216:SF3">
    <property type="entry name" value="POLY-BETA-1,6-N-ACETYL-D-GLUCOSAMINE N-DEACETYLASE"/>
    <property type="match status" value="1"/>
</dbReference>
<dbReference type="InterPro" id="IPR011330">
    <property type="entry name" value="Glyco_hydro/deAcase_b/a-brl"/>
</dbReference>
<protein>
    <submittedName>
        <fullName evidence="4">Polysaccharide deacetylase family protein</fullName>
    </submittedName>
</protein>
<proteinExistence type="predicted"/>
<dbReference type="EMBL" id="JAIMJA010000004">
    <property type="protein sequence ID" value="MCE2594213.1"/>
    <property type="molecule type" value="Genomic_DNA"/>
</dbReference>
<evidence type="ECO:0000256" key="2">
    <source>
        <dbReference type="ARBA" id="ARBA00022729"/>
    </source>
</evidence>
<evidence type="ECO:0000313" key="5">
    <source>
        <dbReference type="Proteomes" id="UP001201273"/>
    </source>
</evidence>
<dbReference type="Gene3D" id="3.20.20.370">
    <property type="entry name" value="Glycoside hydrolase/deacetylase"/>
    <property type="match status" value="1"/>
</dbReference>
<dbReference type="Pfam" id="PF01522">
    <property type="entry name" value="Polysacc_deac_1"/>
    <property type="match status" value="1"/>
</dbReference>
<dbReference type="PROSITE" id="PS51677">
    <property type="entry name" value="NODB"/>
    <property type="match status" value="1"/>
</dbReference>
<evidence type="ECO:0000256" key="1">
    <source>
        <dbReference type="ARBA" id="ARBA00004613"/>
    </source>
</evidence>
<feature type="domain" description="NodB homology" evidence="3">
    <location>
        <begin position="70"/>
        <end position="262"/>
    </location>
</feature>
<dbReference type="RefSeq" id="WP_233051791.1">
    <property type="nucleotide sequence ID" value="NZ_JAIMJA010000004.1"/>
</dbReference>
<evidence type="ECO:0000313" key="4">
    <source>
        <dbReference type="EMBL" id="MCE2594213.1"/>
    </source>
</evidence>
<sequence length="262" mass="29150">MLNPLFAANLLDRPRKIVLMYHSVPTLSQQTTQYDSTLAQFKQHLALLAQLHSQVVTLNTLMTTPDSQGLQIAVTFDDGYLDNLTNALPALTEYQFPATLFMVTRAAPAVSQWSPKPKPLLSQQQLQQLAQQGCWEIGGHTCHHLDLTSLSATQSQQQINNCKDDLEQLLGKAVNSFAYPFGRYQQHHVEQLAAAGFEYACTTRAGAVQPHTQPLTIPRITVFANDSAAMLLRKLTFISNKMSWFDVAGYYASRILKTKVAS</sequence>
<reference evidence="4 5" key="1">
    <citation type="journal article" date="2022" name="Environ. Microbiol. Rep.">
        <title>Eco-phylogenetic analyses reveal divergent evolution of vitamin B12 metabolism in the marine bacterial family 'Psychromonadaceae'.</title>
        <authorList>
            <person name="Jin X."/>
            <person name="Yang Y."/>
            <person name="Cao H."/>
            <person name="Gao B."/>
            <person name="Zhao Z."/>
        </authorList>
    </citation>
    <scope>NUCLEOTIDE SEQUENCE [LARGE SCALE GENOMIC DNA]</scope>
    <source>
        <strain evidence="4 5">MKS20</strain>
    </source>
</reference>
<name>A0ABS8W8Z0_9GAMM</name>
<dbReference type="CDD" id="cd10918">
    <property type="entry name" value="CE4_NodB_like_5s_6s"/>
    <property type="match status" value="1"/>
</dbReference>
<dbReference type="InterPro" id="IPR002509">
    <property type="entry name" value="NODB_dom"/>
</dbReference>
<keyword evidence="2" id="KW-0732">Signal</keyword>
<comment type="subcellular location">
    <subcellularLocation>
        <location evidence="1">Secreted</location>
    </subcellularLocation>
</comment>
<dbReference type="SUPFAM" id="SSF88713">
    <property type="entry name" value="Glycoside hydrolase/deacetylase"/>
    <property type="match status" value="1"/>
</dbReference>
<keyword evidence="5" id="KW-1185">Reference proteome</keyword>
<organism evidence="4 5">
    <name type="scientific">Motilimonas cestriensis</name>
    <dbReference type="NCBI Taxonomy" id="2742685"/>
    <lineage>
        <taxon>Bacteria</taxon>
        <taxon>Pseudomonadati</taxon>
        <taxon>Pseudomonadota</taxon>
        <taxon>Gammaproteobacteria</taxon>
        <taxon>Alteromonadales</taxon>
        <taxon>Alteromonadales genera incertae sedis</taxon>
        <taxon>Motilimonas</taxon>
    </lineage>
</organism>
<dbReference type="InterPro" id="IPR051398">
    <property type="entry name" value="Polysacch_Deacetylase"/>
</dbReference>
<dbReference type="PANTHER" id="PTHR34216">
    <property type="match status" value="1"/>
</dbReference>
<gene>
    <name evidence="4" type="ORF">K6Y31_05225</name>
</gene>
<accession>A0ABS8W8Z0</accession>
<comment type="caution">
    <text evidence="4">The sequence shown here is derived from an EMBL/GenBank/DDBJ whole genome shotgun (WGS) entry which is preliminary data.</text>
</comment>
<evidence type="ECO:0000259" key="3">
    <source>
        <dbReference type="PROSITE" id="PS51677"/>
    </source>
</evidence>
<dbReference type="Proteomes" id="UP001201273">
    <property type="component" value="Unassembled WGS sequence"/>
</dbReference>